<dbReference type="AlphaFoldDB" id="A0A8K0TNL6"/>
<dbReference type="EMBL" id="JAGPXD010000001">
    <property type="protein sequence ID" value="KAH7375160.1"/>
    <property type="molecule type" value="Genomic_DNA"/>
</dbReference>
<accession>A0A8K0TNL6</accession>
<name>A0A8K0TNL6_9PEZI</name>
<keyword evidence="2" id="KW-0732">Signal</keyword>
<evidence type="ECO:0008006" key="5">
    <source>
        <dbReference type="Google" id="ProtNLM"/>
    </source>
</evidence>
<proteinExistence type="predicted"/>
<comment type="caution">
    <text evidence="3">The sequence shown here is derived from an EMBL/GenBank/DDBJ whole genome shotgun (WGS) entry which is preliminary data.</text>
</comment>
<keyword evidence="4" id="KW-1185">Reference proteome</keyword>
<gene>
    <name evidence="3" type="ORF">B0T11DRAFT_6668</name>
</gene>
<feature type="region of interest" description="Disordered" evidence="1">
    <location>
        <begin position="74"/>
        <end position="116"/>
    </location>
</feature>
<protein>
    <recommendedName>
        <fullName evidence="5">Secreted protein</fullName>
    </recommendedName>
</protein>
<sequence>MIWWGRPVLLVLLRHRIVTRRIGESCTHMEEGKGAADVSSPAPRRDRCDEIPHSAPCGTTVRMANINPLVARLEKAPPWKRDRTAGRSANGRRESRLQRGSVGGRMSSAARPSHHTALPRCAWHASRRVTTGGCRNHGDLPTRIFRGEQGHG</sequence>
<feature type="compositionally biased region" description="Basic and acidic residues" evidence="1">
    <location>
        <begin position="74"/>
        <end position="97"/>
    </location>
</feature>
<evidence type="ECO:0000313" key="3">
    <source>
        <dbReference type="EMBL" id="KAH7375160.1"/>
    </source>
</evidence>
<feature type="signal peptide" evidence="2">
    <location>
        <begin position="1"/>
        <end position="19"/>
    </location>
</feature>
<reference evidence="3" key="1">
    <citation type="journal article" date="2021" name="Nat. Commun.">
        <title>Genetic determinants of endophytism in the Arabidopsis root mycobiome.</title>
        <authorList>
            <person name="Mesny F."/>
            <person name="Miyauchi S."/>
            <person name="Thiergart T."/>
            <person name="Pickel B."/>
            <person name="Atanasova L."/>
            <person name="Karlsson M."/>
            <person name="Huettel B."/>
            <person name="Barry K.W."/>
            <person name="Haridas S."/>
            <person name="Chen C."/>
            <person name="Bauer D."/>
            <person name="Andreopoulos W."/>
            <person name="Pangilinan J."/>
            <person name="LaButti K."/>
            <person name="Riley R."/>
            <person name="Lipzen A."/>
            <person name="Clum A."/>
            <person name="Drula E."/>
            <person name="Henrissat B."/>
            <person name="Kohler A."/>
            <person name="Grigoriev I.V."/>
            <person name="Martin F.M."/>
            <person name="Hacquard S."/>
        </authorList>
    </citation>
    <scope>NUCLEOTIDE SEQUENCE</scope>
    <source>
        <strain evidence="3">MPI-CAGE-AT-0016</strain>
    </source>
</reference>
<organism evidence="3 4">
    <name type="scientific">Plectosphaerella cucumerina</name>
    <dbReference type="NCBI Taxonomy" id="40658"/>
    <lineage>
        <taxon>Eukaryota</taxon>
        <taxon>Fungi</taxon>
        <taxon>Dikarya</taxon>
        <taxon>Ascomycota</taxon>
        <taxon>Pezizomycotina</taxon>
        <taxon>Sordariomycetes</taxon>
        <taxon>Hypocreomycetidae</taxon>
        <taxon>Glomerellales</taxon>
        <taxon>Plectosphaerellaceae</taxon>
        <taxon>Plectosphaerella</taxon>
    </lineage>
</organism>
<evidence type="ECO:0000256" key="1">
    <source>
        <dbReference type="SAM" id="MobiDB-lite"/>
    </source>
</evidence>
<dbReference type="Proteomes" id="UP000813385">
    <property type="component" value="Unassembled WGS sequence"/>
</dbReference>
<evidence type="ECO:0000256" key="2">
    <source>
        <dbReference type="SAM" id="SignalP"/>
    </source>
</evidence>
<evidence type="ECO:0000313" key="4">
    <source>
        <dbReference type="Proteomes" id="UP000813385"/>
    </source>
</evidence>
<feature type="chain" id="PRO_5035438101" description="Secreted protein" evidence="2">
    <location>
        <begin position="20"/>
        <end position="152"/>
    </location>
</feature>